<dbReference type="EMBL" id="BA000002">
    <property type="protein sequence ID" value="BAA81375.2"/>
    <property type="molecule type" value="Genomic_DNA"/>
</dbReference>
<comment type="cofactor">
    <cofactor evidence="18 19">
        <name>K(+)</name>
        <dbReference type="ChEBI" id="CHEBI:29103"/>
    </cofactor>
    <text evidence="18 19">Binds 1 potassium ion per subunit.</text>
</comment>
<dbReference type="InterPro" id="IPR029056">
    <property type="entry name" value="Ribokinase-like"/>
</dbReference>
<dbReference type="NCBIfam" id="TIGR00196">
    <property type="entry name" value="yjeF_cterm"/>
    <property type="match status" value="1"/>
</dbReference>
<evidence type="ECO:0000313" key="22">
    <source>
        <dbReference type="EMBL" id="BAA81375.2"/>
    </source>
</evidence>
<dbReference type="GO" id="GO:0110051">
    <property type="term" value="P:metabolite repair"/>
    <property type="evidence" value="ECO:0007669"/>
    <property type="project" value="TreeGrafter"/>
</dbReference>
<gene>
    <name evidence="18" type="primary">nnrE</name>
    <name evidence="17" type="synonym">nnrD</name>
    <name evidence="22" type="ordered locus">APE_2362.1</name>
</gene>
<feature type="binding site" evidence="18">
    <location>
        <position position="71"/>
    </location>
    <ligand>
        <name>K(+)</name>
        <dbReference type="ChEBI" id="CHEBI:29103"/>
    </ligand>
</feature>
<comment type="caution">
    <text evidence="17">Lacks conserved residue(s) required for the propagation of feature annotation.</text>
</comment>
<comment type="similarity">
    <text evidence="18">Belongs to the NnrE/AIBP family.</text>
</comment>
<comment type="similarity">
    <text evidence="17">Belongs to the NnrD/CARKD family.</text>
</comment>
<accession>Q9Y9C5</accession>
<dbReference type="EnsemblBacteria" id="BAA81375">
    <property type="protein sequence ID" value="BAA81375"/>
    <property type="gene ID" value="APE_2362.1"/>
</dbReference>
<evidence type="ECO:0000256" key="6">
    <source>
        <dbReference type="ARBA" id="ARBA00022741"/>
    </source>
</evidence>
<dbReference type="InterPro" id="IPR030677">
    <property type="entry name" value="Nnr"/>
</dbReference>
<evidence type="ECO:0000256" key="11">
    <source>
        <dbReference type="ARBA" id="ARBA00023235"/>
    </source>
</evidence>
<comment type="function">
    <text evidence="14 19">Bifunctional enzyme that catalyzes the epimerization of the S- and R-forms of NAD(P)HX and the dehydration of the S-form of NAD(P)HX at the expense of ADP, which is converted to AMP. This allows the repair of both epimers of NAD(P)HX, a damaged form of NAD(P)H that is a result of enzymatic or heat-dependent hydration.</text>
</comment>
<evidence type="ECO:0000256" key="17">
    <source>
        <dbReference type="HAMAP-Rule" id="MF_01965"/>
    </source>
</evidence>
<comment type="function">
    <text evidence="18">Catalyzes the epimerization of the S- and R-forms of NAD(P)HX, a damaged form of NAD(P)H that is a result of enzymatic or heat-dependent hydration. This is a prerequisite for the S-specific NAD(P)H-hydrate dehydratase to allow the repair of both epimers of NAD(P)HX.</text>
</comment>
<keyword evidence="12 17" id="KW-0456">Lyase</keyword>
<feature type="domain" description="YjeF C-terminal" evidence="20">
    <location>
        <begin position="231"/>
        <end position="497"/>
    </location>
</feature>
<dbReference type="Proteomes" id="UP000002518">
    <property type="component" value="Chromosome"/>
</dbReference>
<evidence type="ECO:0000256" key="1">
    <source>
        <dbReference type="ARBA" id="ARBA00000013"/>
    </source>
</evidence>
<feature type="binding site" evidence="17">
    <location>
        <position position="434"/>
    </location>
    <ligand>
        <name>(6S)-NADPHX</name>
        <dbReference type="ChEBI" id="CHEBI:64076"/>
    </ligand>
</feature>
<feature type="binding site" evidence="17">
    <location>
        <position position="322"/>
    </location>
    <ligand>
        <name>(6S)-NADPHX</name>
        <dbReference type="ChEBI" id="CHEBI:64076"/>
    </ligand>
</feature>
<evidence type="ECO:0000256" key="18">
    <source>
        <dbReference type="HAMAP-Rule" id="MF_01966"/>
    </source>
</evidence>
<keyword evidence="9 18" id="KW-0630">Potassium</keyword>
<evidence type="ECO:0000259" key="20">
    <source>
        <dbReference type="PROSITE" id="PS51383"/>
    </source>
</evidence>
<keyword evidence="23" id="KW-1185">Reference proteome</keyword>
<dbReference type="HAMAP" id="MF_01965">
    <property type="entry name" value="NADHX_dehydratase"/>
    <property type="match status" value="1"/>
</dbReference>
<comment type="catalytic activity">
    <reaction evidence="2 18 19">
        <text>(6R)-NADPHX = (6S)-NADPHX</text>
        <dbReference type="Rhea" id="RHEA:32227"/>
        <dbReference type="ChEBI" id="CHEBI:64076"/>
        <dbReference type="ChEBI" id="CHEBI:64077"/>
        <dbReference type="EC" id="5.1.99.6"/>
    </reaction>
</comment>
<dbReference type="AlphaFoldDB" id="Q9Y9C5"/>
<feature type="binding site" evidence="18">
    <location>
        <position position="174"/>
    </location>
    <ligand>
        <name>K(+)</name>
        <dbReference type="ChEBI" id="CHEBI:29103"/>
    </ligand>
</feature>
<dbReference type="NCBIfam" id="TIGR00197">
    <property type="entry name" value="yjeF_nterm"/>
    <property type="match status" value="1"/>
</dbReference>
<keyword evidence="7 17" id="KW-0067">ATP-binding</keyword>
<dbReference type="SUPFAM" id="SSF64153">
    <property type="entry name" value="YjeF N-terminal domain-like"/>
    <property type="match status" value="1"/>
</dbReference>
<evidence type="ECO:0000256" key="13">
    <source>
        <dbReference type="ARBA" id="ARBA00023268"/>
    </source>
</evidence>
<comment type="function">
    <text evidence="17">Catalyzes the dehydration of the S-form of NAD(P)HX at the expense of ADP, which is converted to AMP. Together with NAD(P)HX epimerase, which catalyzes the epimerization of the S- and R-forms, the enzyme allows the repair of both epimers of NAD(P)HX, a damaged form of NAD(P)H that is a result of enzymatic or heat-dependent hydration.</text>
</comment>
<dbReference type="GeneID" id="1445375"/>
<evidence type="ECO:0000256" key="5">
    <source>
        <dbReference type="ARBA" id="ARBA00022723"/>
    </source>
</evidence>
<evidence type="ECO:0000256" key="3">
    <source>
        <dbReference type="ARBA" id="ARBA00006001"/>
    </source>
</evidence>
<dbReference type="RefSeq" id="WP_010866966.1">
    <property type="nucleotide sequence ID" value="NC_000854.2"/>
</dbReference>
<feature type="binding site" evidence="18">
    <location>
        <position position="171"/>
    </location>
    <ligand>
        <name>(6S)-NADPHX</name>
        <dbReference type="ChEBI" id="CHEBI:64076"/>
    </ligand>
</feature>
<dbReference type="GO" id="GO:0052855">
    <property type="term" value="F:ADP-dependent NAD(P)H-hydrate dehydratase activity"/>
    <property type="evidence" value="ECO:0007669"/>
    <property type="project" value="UniProtKB-UniRule"/>
</dbReference>
<dbReference type="Pfam" id="PF01256">
    <property type="entry name" value="Carb_kinase"/>
    <property type="match status" value="1"/>
</dbReference>
<dbReference type="InterPro" id="IPR017953">
    <property type="entry name" value="Carbohydrate_kinase_pred_CS"/>
</dbReference>
<dbReference type="Gene3D" id="3.40.1190.20">
    <property type="match status" value="1"/>
</dbReference>
<dbReference type="PIRSF" id="PIRSF017184">
    <property type="entry name" value="Nnr"/>
    <property type="match status" value="1"/>
</dbReference>
<dbReference type="eggNOG" id="arCOG00018">
    <property type="taxonomic scope" value="Archaea"/>
</dbReference>
<evidence type="ECO:0000313" key="23">
    <source>
        <dbReference type="Proteomes" id="UP000002518"/>
    </source>
</evidence>
<dbReference type="InterPro" id="IPR036652">
    <property type="entry name" value="YjeF_N_dom_sf"/>
</dbReference>
<evidence type="ECO:0000256" key="4">
    <source>
        <dbReference type="ARBA" id="ARBA00009524"/>
    </source>
</evidence>
<feature type="binding site" evidence="17">
    <location>
        <position position="371"/>
    </location>
    <ligand>
        <name>(6S)-NADPHX</name>
        <dbReference type="ChEBI" id="CHEBI:64076"/>
    </ligand>
</feature>
<dbReference type="CDD" id="cd01171">
    <property type="entry name" value="YXKO-related"/>
    <property type="match status" value="1"/>
</dbReference>
<evidence type="ECO:0000259" key="21">
    <source>
        <dbReference type="PROSITE" id="PS51385"/>
    </source>
</evidence>
<keyword evidence="10 17" id="KW-0520">NAD</keyword>
<dbReference type="GO" id="GO:0046496">
    <property type="term" value="P:nicotinamide nucleotide metabolic process"/>
    <property type="evidence" value="ECO:0007669"/>
    <property type="project" value="UniProtKB-UniRule"/>
</dbReference>
<evidence type="ECO:0000256" key="12">
    <source>
        <dbReference type="ARBA" id="ARBA00023239"/>
    </source>
</evidence>
<dbReference type="PATRIC" id="fig|272557.25.peg.1579"/>
<dbReference type="PROSITE" id="PS01050">
    <property type="entry name" value="YJEF_C_2"/>
    <property type="match status" value="1"/>
</dbReference>
<keyword evidence="8 17" id="KW-0521">NADP</keyword>
<dbReference type="EC" id="5.1.99.6" evidence="19"/>
<dbReference type="EC" id="4.2.1.136" evidence="19"/>
<comment type="similarity">
    <text evidence="4 19">In the C-terminal section; belongs to the NnrD/CARKD family.</text>
</comment>
<evidence type="ECO:0000256" key="2">
    <source>
        <dbReference type="ARBA" id="ARBA00000909"/>
    </source>
</evidence>
<feature type="binding site" evidence="18">
    <location>
        <begin position="70"/>
        <end position="74"/>
    </location>
    <ligand>
        <name>(6S)-NADPHX</name>
        <dbReference type="ChEBI" id="CHEBI:64076"/>
    </ligand>
</feature>
<name>Q9Y9C5_AERPE</name>
<dbReference type="PROSITE" id="PS51383">
    <property type="entry name" value="YJEF_C_3"/>
    <property type="match status" value="1"/>
</dbReference>
<comment type="catalytic activity">
    <reaction evidence="1 18 19">
        <text>(6R)-NADHX = (6S)-NADHX</text>
        <dbReference type="Rhea" id="RHEA:32215"/>
        <dbReference type="ChEBI" id="CHEBI:64074"/>
        <dbReference type="ChEBI" id="CHEBI:64075"/>
        <dbReference type="EC" id="5.1.99.6"/>
    </reaction>
</comment>
<dbReference type="PROSITE" id="PS51385">
    <property type="entry name" value="YJEF_N"/>
    <property type="match status" value="1"/>
</dbReference>
<keyword evidence="5 18" id="KW-0479">Metal-binding</keyword>
<keyword evidence="13" id="KW-0511">Multifunctional enzyme</keyword>
<feature type="binding site" evidence="17">
    <location>
        <position position="433"/>
    </location>
    <ligand>
        <name>AMP</name>
        <dbReference type="ChEBI" id="CHEBI:456215"/>
    </ligand>
</feature>
<evidence type="ECO:0000256" key="9">
    <source>
        <dbReference type="ARBA" id="ARBA00022958"/>
    </source>
</evidence>
<dbReference type="InterPro" id="IPR000631">
    <property type="entry name" value="CARKD"/>
</dbReference>
<dbReference type="GO" id="GO:0046872">
    <property type="term" value="F:metal ion binding"/>
    <property type="evidence" value="ECO:0007669"/>
    <property type="project" value="UniProtKB-UniRule"/>
</dbReference>
<evidence type="ECO:0000256" key="19">
    <source>
        <dbReference type="PIRNR" id="PIRNR017184"/>
    </source>
</evidence>
<dbReference type="GO" id="GO:0052856">
    <property type="term" value="F:NAD(P)HX epimerase activity"/>
    <property type="evidence" value="ECO:0007669"/>
    <property type="project" value="UniProtKB-UniRule"/>
</dbReference>
<comment type="cofactor">
    <cofactor evidence="17">
        <name>Mg(2+)</name>
        <dbReference type="ChEBI" id="CHEBI:18420"/>
    </cofactor>
</comment>
<dbReference type="STRING" id="272557.APE_2362.1"/>
<dbReference type="PIR" id="G72464">
    <property type="entry name" value="G72464"/>
</dbReference>
<feature type="binding site" evidence="17">
    <location>
        <position position="266"/>
    </location>
    <ligand>
        <name>(6S)-NADPHX</name>
        <dbReference type="ChEBI" id="CHEBI:64076"/>
    </ligand>
</feature>
<comment type="catalytic activity">
    <reaction evidence="16 17 19">
        <text>(6S)-NADPHX + ADP = AMP + phosphate + NADPH + H(+)</text>
        <dbReference type="Rhea" id="RHEA:32235"/>
        <dbReference type="ChEBI" id="CHEBI:15378"/>
        <dbReference type="ChEBI" id="CHEBI:43474"/>
        <dbReference type="ChEBI" id="CHEBI:57783"/>
        <dbReference type="ChEBI" id="CHEBI:64076"/>
        <dbReference type="ChEBI" id="CHEBI:456215"/>
        <dbReference type="ChEBI" id="CHEBI:456216"/>
        <dbReference type="EC" id="4.2.1.136"/>
    </reaction>
</comment>
<dbReference type="PANTHER" id="PTHR12592:SF0">
    <property type="entry name" value="ATP-DEPENDENT (S)-NAD(P)H-HYDRATE DEHYDRATASE"/>
    <property type="match status" value="1"/>
</dbReference>
<dbReference type="Gene3D" id="3.40.50.10260">
    <property type="entry name" value="YjeF N-terminal domain"/>
    <property type="match status" value="1"/>
</dbReference>
<organism evidence="22 23">
    <name type="scientific">Aeropyrum pernix (strain ATCC 700893 / DSM 11879 / JCM 9820 / NBRC 100138 / K1)</name>
    <dbReference type="NCBI Taxonomy" id="272557"/>
    <lineage>
        <taxon>Archaea</taxon>
        <taxon>Thermoproteota</taxon>
        <taxon>Thermoprotei</taxon>
        <taxon>Desulfurococcales</taxon>
        <taxon>Desulfurococcaceae</taxon>
        <taxon>Aeropyrum</taxon>
    </lineage>
</organism>
<dbReference type="KEGG" id="ape:APE_2362.1"/>
<feature type="domain" description="YjeF N-terminal" evidence="21">
    <location>
        <begin position="21"/>
        <end position="228"/>
    </location>
</feature>
<comment type="similarity">
    <text evidence="3 19">In the N-terminal section; belongs to the NnrE/AIBP family.</text>
</comment>
<dbReference type="HAMAP" id="MF_01966">
    <property type="entry name" value="NADHX_epimerase"/>
    <property type="match status" value="1"/>
</dbReference>
<evidence type="ECO:0000256" key="8">
    <source>
        <dbReference type="ARBA" id="ARBA00022857"/>
    </source>
</evidence>
<dbReference type="InterPro" id="IPR004443">
    <property type="entry name" value="YjeF_N_dom"/>
</dbReference>
<sequence length="499" mass="51187">MVLCPGVRMASPEDAISTEDMRAFEINAENLGVSIELLMENAGNAVAGVLECLLGGLQGAKVAVLAGKGGNGGDGIAAARRLAARGARVEIHLTHPRGEVKHPAARTMLKGVEASRVEVLEPGAPGWLDLGGVDAVVDALLGIGVKGGLRGSVKAAAEAYNKAGGLKISVDVPTGVDPDTGDAVEGAVRSDYTVSMHKPKKGLFKGAAPLYAGEVLTAEIGVPWAAEYYAGPGDVAARIPRRPRDAHKGVGGRVLVVGGSSEYVGAPILAALAAYAAGVDLVYLASPFSREAALARPEIVPRRMEEASRVVERVHAVVAGPGMGGEGEDLLWEVLDAARKRGVPAVVDADGLKALARRGDRLWGGAVLTPHRGEAKLLLGGEDLPPLRAAREIAARYGATTIVKAPVDAVCSPEGRCRESPWGAPEMSVGGTGDVLAGVLAGFLARRRALGLDPDPLNTAAAALYTVGKAGEDLATEEGLVSPLRLVEAVKRVVAGSRT</sequence>
<dbReference type="GO" id="GO:0005524">
    <property type="term" value="F:ATP binding"/>
    <property type="evidence" value="ECO:0007669"/>
    <property type="project" value="UniProtKB-UniRule"/>
</dbReference>
<proteinExistence type="inferred from homology"/>
<evidence type="ECO:0000256" key="10">
    <source>
        <dbReference type="ARBA" id="ARBA00023027"/>
    </source>
</evidence>
<dbReference type="Pfam" id="PF03853">
    <property type="entry name" value="YjeF_N"/>
    <property type="match status" value="1"/>
</dbReference>
<comment type="catalytic activity">
    <reaction evidence="15 17 19">
        <text>(6S)-NADHX + ADP = AMP + phosphate + NADH + H(+)</text>
        <dbReference type="Rhea" id="RHEA:32223"/>
        <dbReference type="ChEBI" id="CHEBI:15378"/>
        <dbReference type="ChEBI" id="CHEBI:43474"/>
        <dbReference type="ChEBI" id="CHEBI:57945"/>
        <dbReference type="ChEBI" id="CHEBI:64074"/>
        <dbReference type="ChEBI" id="CHEBI:456215"/>
        <dbReference type="ChEBI" id="CHEBI:456216"/>
        <dbReference type="EC" id="4.2.1.136"/>
    </reaction>
</comment>
<keyword evidence="11 18" id="KW-0413">Isomerase</keyword>
<evidence type="ECO:0000256" key="7">
    <source>
        <dbReference type="ARBA" id="ARBA00022840"/>
    </source>
</evidence>
<dbReference type="PANTHER" id="PTHR12592">
    <property type="entry name" value="ATP-DEPENDENT (S)-NAD(P)H-HYDRATE DEHYDRATASE FAMILY MEMBER"/>
    <property type="match status" value="1"/>
</dbReference>
<feature type="binding site" evidence="18">
    <location>
        <begin position="142"/>
        <end position="148"/>
    </location>
    <ligand>
        <name>(6S)-NADPHX</name>
        <dbReference type="ChEBI" id="CHEBI:64076"/>
    </ligand>
</feature>
<evidence type="ECO:0000256" key="15">
    <source>
        <dbReference type="ARBA" id="ARBA00048238"/>
    </source>
</evidence>
<evidence type="ECO:0000256" key="14">
    <source>
        <dbReference type="ARBA" id="ARBA00025153"/>
    </source>
</evidence>
<protein>
    <recommendedName>
        <fullName evidence="19">Bifunctional NAD(P)H-hydrate repair enzyme</fullName>
    </recommendedName>
    <alternativeName>
        <fullName evidence="19">Nicotinamide nucleotide repair protein</fullName>
    </alternativeName>
    <domain>
        <recommendedName>
            <fullName evidence="19">ADP-dependent (S)-NAD(P)H-hydrate dehydratase</fullName>
            <ecNumber evidence="19">4.2.1.136</ecNumber>
        </recommendedName>
        <alternativeName>
            <fullName evidence="19">ADP-dependent NAD(P)HX dehydratase</fullName>
        </alternativeName>
    </domain>
    <domain>
        <recommendedName>
            <fullName evidence="19">NAD(P)H-hydrate epimerase</fullName>
            <ecNumber evidence="19">5.1.99.6</ecNumber>
        </recommendedName>
    </domain>
</protein>
<comment type="subunit">
    <text evidence="17">Homotetramer.</text>
</comment>
<keyword evidence="6 17" id="KW-0547">Nucleotide-binding</keyword>
<feature type="binding site" evidence="18">
    <location>
        <position position="138"/>
    </location>
    <ligand>
        <name>K(+)</name>
        <dbReference type="ChEBI" id="CHEBI:29103"/>
    </ligand>
</feature>
<dbReference type="SUPFAM" id="SSF53613">
    <property type="entry name" value="Ribokinase-like"/>
    <property type="match status" value="1"/>
</dbReference>
<reference evidence="22 23" key="1">
    <citation type="journal article" date="1999" name="DNA Res.">
        <title>Complete genome sequence of an aerobic hyper-thermophilic crenarchaeon, Aeropyrum pernix K1.</title>
        <authorList>
            <person name="Kawarabayasi Y."/>
            <person name="Hino Y."/>
            <person name="Horikawa H."/>
            <person name="Yamazaki S."/>
            <person name="Haikawa Y."/>
            <person name="Jin-no K."/>
            <person name="Takahashi M."/>
            <person name="Sekine M."/>
            <person name="Baba S."/>
            <person name="Ankai A."/>
            <person name="Kosugi H."/>
            <person name="Hosoyama A."/>
            <person name="Fukui S."/>
            <person name="Nagai Y."/>
            <person name="Nishijima K."/>
            <person name="Nakazawa H."/>
            <person name="Takamiya M."/>
            <person name="Masuda S."/>
            <person name="Funahashi T."/>
            <person name="Tanaka T."/>
            <person name="Kudoh Y."/>
            <person name="Yamazaki J."/>
            <person name="Kushida N."/>
            <person name="Oguchi A."/>
            <person name="Aoki K."/>
            <person name="Kubota K."/>
            <person name="Nakamura Y."/>
            <person name="Nomura N."/>
            <person name="Sako Y."/>
            <person name="Kikuchi H."/>
        </authorList>
    </citation>
    <scope>NUCLEOTIDE SEQUENCE [LARGE SCALE GENOMIC DNA]</scope>
    <source>
        <strain evidence="23">ATCC 700893 / DSM 11879 / JCM 9820 / NBRC 100138 / K1</strain>
    </source>
</reference>
<evidence type="ECO:0000256" key="16">
    <source>
        <dbReference type="ARBA" id="ARBA00049209"/>
    </source>
</evidence>